<evidence type="ECO:0000313" key="2">
    <source>
        <dbReference type="Proteomes" id="UP001372834"/>
    </source>
</evidence>
<protein>
    <submittedName>
        <fullName evidence="1">Uncharacterized protein</fullName>
    </submittedName>
</protein>
<name>A0AAN8NSK8_POLSC</name>
<sequence>MVGYSAIMEVIRLKEEKSPKCNCIYKVWKGLTENWIRLSSALETSPEAFYGKKKTISGTARSSR</sequence>
<dbReference type="EMBL" id="JAWJWE010000039">
    <property type="protein sequence ID" value="KAK6620576.1"/>
    <property type="molecule type" value="Genomic_DNA"/>
</dbReference>
<dbReference type="AlphaFoldDB" id="A0AAN8NSK8"/>
<dbReference type="Proteomes" id="UP001372834">
    <property type="component" value="Unassembled WGS sequence"/>
</dbReference>
<evidence type="ECO:0000313" key="1">
    <source>
        <dbReference type="EMBL" id="KAK6620576.1"/>
    </source>
</evidence>
<accession>A0AAN8NSK8</accession>
<gene>
    <name evidence="1" type="ORF">RUM43_010868</name>
</gene>
<comment type="caution">
    <text evidence="1">The sequence shown here is derived from an EMBL/GenBank/DDBJ whole genome shotgun (WGS) entry which is preliminary data.</text>
</comment>
<reference evidence="1 2" key="1">
    <citation type="submission" date="2023-10" db="EMBL/GenBank/DDBJ databases">
        <title>Genomes of two closely related lineages of the louse Polyplax serrata with different host specificities.</title>
        <authorList>
            <person name="Martinu J."/>
            <person name="Tarabai H."/>
            <person name="Stefka J."/>
            <person name="Hypsa V."/>
        </authorList>
    </citation>
    <scope>NUCLEOTIDE SEQUENCE [LARGE SCALE GENOMIC DNA]</scope>
    <source>
        <strain evidence="1">HR10_N</strain>
    </source>
</reference>
<organism evidence="1 2">
    <name type="scientific">Polyplax serrata</name>
    <name type="common">Common mouse louse</name>
    <dbReference type="NCBI Taxonomy" id="468196"/>
    <lineage>
        <taxon>Eukaryota</taxon>
        <taxon>Metazoa</taxon>
        <taxon>Ecdysozoa</taxon>
        <taxon>Arthropoda</taxon>
        <taxon>Hexapoda</taxon>
        <taxon>Insecta</taxon>
        <taxon>Pterygota</taxon>
        <taxon>Neoptera</taxon>
        <taxon>Paraneoptera</taxon>
        <taxon>Psocodea</taxon>
        <taxon>Troctomorpha</taxon>
        <taxon>Phthiraptera</taxon>
        <taxon>Anoplura</taxon>
        <taxon>Polyplacidae</taxon>
        <taxon>Polyplax</taxon>
    </lineage>
</organism>
<proteinExistence type="predicted"/>